<sequence>MFGGRDFGRRVIITLPILSLSSSQSVFPLFLSSQSLFKSPITVPSFLPSPNVIPPQPSLSPVILLGLHRFLLHQFHLSPSLSSSILAARTSPCCSVFPLLLKLTLFARASHLLISVECYICSGSGGFEQGRDGVRLLDLCVWVNSIHSFLCVAMYTFNIPFLHGMLLLSMPEMIIEFVLY</sequence>
<organism evidence="1">
    <name type="scientific">Cucumis melo</name>
    <name type="common">Muskmelon</name>
    <dbReference type="NCBI Taxonomy" id="3656"/>
    <lineage>
        <taxon>Eukaryota</taxon>
        <taxon>Viridiplantae</taxon>
        <taxon>Streptophyta</taxon>
        <taxon>Embryophyta</taxon>
        <taxon>Tracheophyta</taxon>
        <taxon>Spermatophyta</taxon>
        <taxon>Magnoliopsida</taxon>
        <taxon>eudicotyledons</taxon>
        <taxon>Gunneridae</taxon>
        <taxon>Pentapetalae</taxon>
        <taxon>rosids</taxon>
        <taxon>fabids</taxon>
        <taxon>Cucurbitales</taxon>
        <taxon>Cucurbitaceae</taxon>
        <taxon>Benincaseae</taxon>
        <taxon>Cucumis</taxon>
    </lineage>
</organism>
<evidence type="ECO:0000313" key="1">
    <source>
        <dbReference type="EnsemblPlants" id="MELO3C032740.2.1"/>
    </source>
</evidence>
<reference evidence="1" key="1">
    <citation type="submission" date="2023-03" db="UniProtKB">
        <authorList>
            <consortium name="EnsemblPlants"/>
        </authorList>
    </citation>
    <scope>IDENTIFICATION</scope>
</reference>
<dbReference type="EnsemblPlants" id="MELO3C032740.2.1">
    <property type="protein sequence ID" value="MELO3C032740.2.1"/>
    <property type="gene ID" value="MELO3C032740.2"/>
</dbReference>
<dbReference type="Gramene" id="MELO3C032740.2.1">
    <property type="protein sequence ID" value="MELO3C032740.2.1"/>
    <property type="gene ID" value="MELO3C032740.2"/>
</dbReference>
<accession>A0A9I9EFB4</accession>
<protein>
    <submittedName>
        <fullName evidence="1">Uncharacterized protein</fullName>
    </submittedName>
</protein>
<name>A0A9I9EFB4_CUCME</name>
<proteinExistence type="predicted"/>
<dbReference type="AlphaFoldDB" id="A0A9I9EFB4"/>